<name>A0A3R8PF85_9CORY</name>
<dbReference type="Gene3D" id="3.40.33.10">
    <property type="entry name" value="CAP"/>
    <property type="match status" value="1"/>
</dbReference>
<sequence>MSTVIHPLTRTLTRGRSLTRSRGLTVAHDRSFTRSRGRAGSRALGRAAGALVLVGVSTLASAATAAGPVASAEPVSAALVSSVSPALSVELSSAPGGVATGLTAQALVVEVNAWRAAHGLAPVTWDPELARGSQEWSDHMAAMSDLHHAEGGYGGEVLYLTWGHDPETAVAGWINSPAHNDILLGERFTRIGIGIARSADGADYVTGRFS</sequence>
<comment type="caution">
    <text evidence="2">The sequence shown here is derived from an EMBL/GenBank/DDBJ whole genome shotgun (WGS) entry which is preliminary data.</text>
</comment>
<dbReference type="InterPro" id="IPR035940">
    <property type="entry name" value="CAP_sf"/>
</dbReference>
<accession>A0A3R8PF85</accession>
<dbReference type="SUPFAM" id="SSF55797">
    <property type="entry name" value="PR-1-like"/>
    <property type="match status" value="1"/>
</dbReference>
<evidence type="ECO:0000259" key="1">
    <source>
        <dbReference type="SMART" id="SM00198"/>
    </source>
</evidence>
<dbReference type="SMART" id="SM00198">
    <property type="entry name" value="SCP"/>
    <property type="match status" value="1"/>
</dbReference>
<dbReference type="Pfam" id="PF00188">
    <property type="entry name" value="CAP"/>
    <property type="match status" value="1"/>
</dbReference>
<proteinExistence type="predicted"/>
<organism evidence="2 3">
    <name type="scientific">Corynebacterium bovis</name>
    <dbReference type="NCBI Taxonomy" id="36808"/>
    <lineage>
        <taxon>Bacteria</taxon>
        <taxon>Bacillati</taxon>
        <taxon>Actinomycetota</taxon>
        <taxon>Actinomycetes</taxon>
        <taxon>Mycobacteriales</taxon>
        <taxon>Corynebacteriaceae</taxon>
        <taxon>Corynebacterium</taxon>
    </lineage>
</organism>
<protein>
    <recommendedName>
        <fullName evidence="1">SCP domain-containing protein</fullName>
    </recommendedName>
</protein>
<gene>
    <name evidence="2" type="ORF">CXF42_07135</name>
</gene>
<dbReference type="AlphaFoldDB" id="A0A3R8PF85"/>
<dbReference type="PANTHER" id="PTHR31157:SF1">
    <property type="entry name" value="SCP DOMAIN-CONTAINING PROTEIN"/>
    <property type="match status" value="1"/>
</dbReference>
<dbReference type="CDD" id="cd05379">
    <property type="entry name" value="CAP_bacterial"/>
    <property type="match status" value="1"/>
</dbReference>
<evidence type="ECO:0000313" key="3">
    <source>
        <dbReference type="Proteomes" id="UP000278422"/>
    </source>
</evidence>
<reference evidence="2 3" key="1">
    <citation type="submission" date="2018-01" db="EMBL/GenBank/DDBJ databases">
        <title>Twenty Corynebacterium bovis Genomes.</title>
        <authorList>
            <person name="Gulvik C.A."/>
        </authorList>
    </citation>
    <scope>NUCLEOTIDE SEQUENCE [LARGE SCALE GENOMIC DNA]</scope>
    <source>
        <strain evidence="2 3">16-2004</strain>
    </source>
</reference>
<keyword evidence="3" id="KW-1185">Reference proteome</keyword>
<evidence type="ECO:0000313" key="2">
    <source>
        <dbReference type="EMBL" id="RRQ03443.1"/>
    </source>
</evidence>
<dbReference type="EMBL" id="PQNQ01000018">
    <property type="protein sequence ID" value="RRQ03443.1"/>
    <property type="molecule type" value="Genomic_DNA"/>
</dbReference>
<feature type="domain" description="SCP" evidence="1">
    <location>
        <begin position="102"/>
        <end position="207"/>
    </location>
</feature>
<dbReference type="Proteomes" id="UP000278422">
    <property type="component" value="Unassembled WGS sequence"/>
</dbReference>
<dbReference type="PANTHER" id="PTHR31157">
    <property type="entry name" value="SCP DOMAIN-CONTAINING PROTEIN"/>
    <property type="match status" value="1"/>
</dbReference>
<dbReference type="InterPro" id="IPR014044">
    <property type="entry name" value="CAP_dom"/>
</dbReference>